<dbReference type="PANTHER" id="PTHR44051:SF8">
    <property type="entry name" value="GLUTATHIONE S-TRANSFERASE GSTA"/>
    <property type="match status" value="1"/>
</dbReference>
<proteinExistence type="predicted"/>
<dbReference type="GO" id="GO:0016740">
    <property type="term" value="F:transferase activity"/>
    <property type="evidence" value="ECO:0007669"/>
    <property type="project" value="UniProtKB-KW"/>
</dbReference>
<reference evidence="3" key="1">
    <citation type="submission" date="2016-10" db="EMBL/GenBank/DDBJ databases">
        <authorList>
            <person name="Varghese N."/>
            <person name="Submissions S."/>
        </authorList>
    </citation>
    <scope>NUCLEOTIDE SEQUENCE [LARGE SCALE GENOMIC DNA]</scope>
    <source>
        <strain evidence="3">DSM 100420</strain>
    </source>
</reference>
<dbReference type="Proteomes" id="UP000198914">
    <property type="component" value="Unassembled WGS sequence"/>
</dbReference>
<dbReference type="SUPFAM" id="SSF47616">
    <property type="entry name" value="GST C-terminal domain-like"/>
    <property type="match status" value="1"/>
</dbReference>
<name>A0A1H3P3F8_9RHOB</name>
<dbReference type="PANTHER" id="PTHR44051">
    <property type="entry name" value="GLUTATHIONE S-TRANSFERASE-RELATED"/>
    <property type="match status" value="1"/>
</dbReference>
<dbReference type="SUPFAM" id="SSF52833">
    <property type="entry name" value="Thioredoxin-like"/>
    <property type="match status" value="1"/>
</dbReference>
<dbReference type="EMBL" id="FNPX01000004">
    <property type="protein sequence ID" value="SDY95560.1"/>
    <property type="molecule type" value="Genomic_DNA"/>
</dbReference>
<dbReference type="Gene3D" id="1.20.1050.10">
    <property type="match status" value="1"/>
</dbReference>
<dbReference type="RefSeq" id="WP_092644254.1">
    <property type="nucleotide sequence ID" value="NZ_FNPX01000004.1"/>
</dbReference>
<dbReference type="OrthoDB" id="5740960at2"/>
<evidence type="ECO:0000259" key="1">
    <source>
        <dbReference type="PROSITE" id="PS50405"/>
    </source>
</evidence>
<dbReference type="STRING" id="1244108.SAMN05444004_104220"/>
<accession>A0A1H3P3F8</accession>
<gene>
    <name evidence="2" type="ORF">SAMN05444004_104220</name>
</gene>
<protein>
    <submittedName>
        <fullName evidence="2">Glutathione S-transferase</fullName>
    </submittedName>
</protein>
<organism evidence="2 3">
    <name type="scientific">Jannaschia faecimaris</name>
    <dbReference type="NCBI Taxonomy" id="1244108"/>
    <lineage>
        <taxon>Bacteria</taxon>
        <taxon>Pseudomonadati</taxon>
        <taxon>Pseudomonadota</taxon>
        <taxon>Alphaproteobacteria</taxon>
        <taxon>Rhodobacterales</taxon>
        <taxon>Roseobacteraceae</taxon>
        <taxon>Jannaschia</taxon>
    </lineage>
</organism>
<dbReference type="InterPro" id="IPR036282">
    <property type="entry name" value="Glutathione-S-Trfase_C_sf"/>
</dbReference>
<keyword evidence="2" id="KW-0808">Transferase</keyword>
<evidence type="ECO:0000313" key="3">
    <source>
        <dbReference type="Proteomes" id="UP000198914"/>
    </source>
</evidence>
<keyword evidence="3" id="KW-1185">Reference proteome</keyword>
<evidence type="ECO:0000313" key="2">
    <source>
        <dbReference type="EMBL" id="SDY95560.1"/>
    </source>
</evidence>
<feature type="domain" description="GST C-terminal" evidence="1">
    <location>
        <begin position="94"/>
        <end position="233"/>
    </location>
</feature>
<dbReference type="AlphaFoldDB" id="A0A1H3P3F8"/>
<dbReference type="InterPro" id="IPR036249">
    <property type="entry name" value="Thioredoxin-like_sf"/>
</dbReference>
<dbReference type="InterPro" id="IPR010987">
    <property type="entry name" value="Glutathione-S-Trfase_C-like"/>
</dbReference>
<dbReference type="Gene3D" id="3.40.30.10">
    <property type="entry name" value="Glutaredoxin"/>
    <property type="match status" value="1"/>
</dbReference>
<dbReference type="PROSITE" id="PS50405">
    <property type="entry name" value="GST_CTER"/>
    <property type="match status" value="1"/>
</dbReference>
<sequence length="233" mass="26151">MASPPRLFHVTVPGFAQSRAFRCIWLLEELGDIDFEVCMLRPGEPYGPQMREHGVVHSHKLPTLLMDGQEISESGVISQIVAERLGKRQCLFGTTEERIEVLQWIAMAETAITLRVPLMPTLMDRDLSRDELRDRVVDPMRGVFSATIDRFEAHFEDRQNDYLLASGFSVADTTCGWSLHTFHNWGIMDLDAGKSPLTLAYLERLRARAAFKRAEAYGVAAPGLYGKGCLPVA</sequence>